<dbReference type="EMBL" id="JBHSFE010000005">
    <property type="protein sequence ID" value="MFC4607119.1"/>
    <property type="molecule type" value="Genomic_DNA"/>
</dbReference>
<dbReference type="CDD" id="cd00093">
    <property type="entry name" value="HTH_XRE"/>
    <property type="match status" value="1"/>
</dbReference>
<dbReference type="Pfam" id="PF13560">
    <property type="entry name" value="HTH_31"/>
    <property type="match status" value="1"/>
</dbReference>
<dbReference type="InterPro" id="IPR001387">
    <property type="entry name" value="Cro/C1-type_HTH"/>
</dbReference>
<dbReference type="Gene3D" id="1.10.260.40">
    <property type="entry name" value="lambda repressor-like DNA-binding domains"/>
    <property type="match status" value="1"/>
</dbReference>
<dbReference type="RefSeq" id="WP_381191883.1">
    <property type="nucleotide sequence ID" value="NZ_JBHSFE010000005.1"/>
</dbReference>
<dbReference type="PROSITE" id="PS50943">
    <property type="entry name" value="HTH_CROC1"/>
    <property type="match status" value="1"/>
</dbReference>
<feature type="domain" description="HTH cro/C1-type" evidence="1">
    <location>
        <begin position="3"/>
        <end position="36"/>
    </location>
</feature>
<comment type="caution">
    <text evidence="2">The sequence shown here is derived from an EMBL/GenBank/DDBJ whole genome shotgun (WGS) entry which is preliminary data.</text>
</comment>
<dbReference type="Proteomes" id="UP001595993">
    <property type="component" value="Unassembled WGS sequence"/>
</dbReference>
<evidence type="ECO:0000313" key="2">
    <source>
        <dbReference type="EMBL" id="MFC4607119.1"/>
    </source>
</evidence>
<dbReference type="SUPFAM" id="SSF47413">
    <property type="entry name" value="lambda repressor-like DNA-binding domains"/>
    <property type="match status" value="1"/>
</dbReference>
<dbReference type="SMART" id="SM00530">
    <property type="entry name" value="HTH_XRE"/>
    <property type="match status" value="1"/>
</dbReference>
<organism evidence="2 3">
    <name type="scientific">Streptomyces maoxianensis</name>
    <dbReference type="NCBI Taxonomy" id="1459942"/>
    <lineage>
        <taxon>Bacteria</taxon>
        <taxon>Bacillati</taxon>
        <taxon>Actinomycetota</taxon>
        <taxon>Actinomycetes</taxon>
        <taxon>Kitasatosporales</taxon>
        <taxon>Streptomycetaceae</taxon>
        <taxon>Streptomyces</taxon>
    </lineage>
</organism>
<dbReference type="InterPro" id="IPR010982">
    <property type="entry name" value="Lambda_DNA-bd_dom_sf"/>
</dbReference>
<keyword evidence="3" id="KW-1185">Reference proteome</keyword>
<name>A0ABV9G3C9_9ACTN</name>
<sequence>MLLQYLRKRAGMNQQQLGDAIGYSLEQVASVEQGRRPAKAAFTAAAERALEGGGVLETLQGEVDRAKLPRFFRNVALLEAEALSRFSYDPLLAPGLLQTEAYAQALLEAHFPPLDDETIEQRVAARLARQSLLTRKSPPVVFVFVVEEDALRRVVGNKAVMREQLESLLTCSQRRNVELQIMPTARGAHSGLNGPMVLLESMDRTRHVYIDAQGVVTVRSNEDEVSEFWLRYGMLRTQALNTEESSRLIERMAGEL</sequence>
<evidence type="ECO:0000259" key="1">
    <source>
        <dbReference type="PROSITE" id="PS50943"/>
    </source>
</evidence>
<evidence type="ECO:0000313" key="3">
    <source>
        <dbReference type="Proteomes" id="UP001595993"/>
    </source>
</evidence>
<dbReference type="InterPro" id="IPR043917">
    <property type="entry name" value="DUF5753"/>
</dbReference>
<accession>A0ABV9G3C9</accession>
<proteinExistence type="predicted"/>
<reference evidence="3" key="1">
    <citation type="journal article" date="2019" name="Int. J. Syst. Evol. Microbiol.">
        <title>The Global Catalogue of Microorganisms (GCM) 10K type strain sequencing project: providing services to taxonomists for standard genome sequencing and annotation.</title>
        <authorList>
            <consortium name="The Broad Institute Genomics Platform"/>
            <consortium name="The Broad Institute Genome Sequencing Center for Infectious Disease"/>
            <person name="Wu L."/>
            <person name="Ma J."/>
        </authorList>
    </citation>
    <scope>NUCLEOTIDE SEQUENCE [LARGE SCALE GENOMIC DNA]</scope>
    <source>
        <strain evidence="3">CGMCC 4.7139</strain>
    </source>
</reference>
<gene>
    <name evidence="2" type="ORF">ACFO9E_04690</name>
</gene>
<dbReference type="Pfam" id="PF19054">
    <property type="entry name" value="DUF5753"/>
    <property type="match status" value="1"/>
</dbReference>
<protein>
    <submittedName>
        <fullName evidence="2">Scr1 family TA system antitoxin-like transcriptional regulator</fullName>
    </submittedName>
</protein>